<dbReference type="PROSITE" id="PS51318">
    <property type="entry name" value="TAT"/>
    <property type="match status" value="1"/>
</dbReference>
<dbReference type="GO" id="GO:0000166">
    <property type="term" value="F:nucleotide binding"/>
    <property type="evidence" value="ECO:0007669"/>
    <property type="project" value="InterPro"/>
</dbReference>
<dbReference type="KEGG" id="pnd:Pla175_40050"/>
<dbReference type="InterPro" id="IPR050463">
    <property type="entry name" value="Gfo/Idh/MocA_oxidrdct_glycsds"/>
</dbReference>
<dbReference type="InterPro" id="IPR055170">
    <property type="entry name" value="GFO_IDH_MocA-like_dom"/>
</dbReference>
<dbReference type="SUPFAM" id="SSF55347">
    <property type="entry name" value="Glyceraldehyde-3-phosphate dehydrogenase-like, C-terminal domain"/>
    <property type="match status" value="1"/>
</dbReference>
<name>A0A518DGJ3_9BACT</name>
<dbReference type="Proteomes" id="UP000317429">
    <property type="component" value="Chromosome"/>
</dbReference>
<sequence>MHQESNQTDRRSFLGASAAAAAGVAAASQLSIARAAKVAGSDEIRIGLVGCGGRGTGALQQLFEAQGPVKLVAMGDAFEYRLSGSHKQLTAAAGKKADELGKSASDLMDVPKDRQFIGLDAYKQVMDADCHLVVLATPPGFRPAQFEAAIEAGKHVFMEKPVATDAPGIRKVLEVGEKAKQKNLAVAVGLQRHHEPSYIETIKRLQDGAIGDIVLTRVYWNNDGLWVRPRKTGQTEMEYQTDNWFYFTWCGGDNIVEQHIHNIDVSNWLMGTHPVEANGMGGRQVRTSKDTGQVYDHHFVEFTYGDTPYGNGATMMSQCRHIPGTWNQVGEFAHGTKGTANIARAMIYGADGKPAWRYRGPGVSGHQQEQLDLITSLRNGDIPNEVEQGAHSTMTAIMGRMATYGGKVVKWDDALNSTLSLGPKTLAWDAEAPVQPDADGRYPVAIPGKTVVL</sequence>
<keyword evidence="3" id="KW-0560">Oxidoreductase</keyword>
<dbReference type="OrthoDB" id="253515at2"/>
<dbReference type="Pfam" id="PF22725">
    <property type="entry name" value="GFO_IDH_MocA_C3"/>
    <property type="match status" value="1"/>
</dbReference>
<feature type="domain" description="GFO/IDH/MocA-like oxidoreductase" evidence="2">
    <location>
        <begin position="203"/>
        <end position="339"/>
    </location>
</feature>
<organism evidence="3 4">
    <name type="scientific">Pirellulimonas nuda</name>
    <dbReference type="NCBI Taxonomy" id="2528009"/>
    <lineage>
        <taxon>Bacteria</taxon>
        <taxon>Pseudomonadati</taxon>
        <taxon>Planctomycetota</taxon>
        <taxon>Planctomycetia</taxon>
        <taxon>Pirellulales</taxon>
        <taxon>Lacipirellulaceae</taxon>
        <taxon>Pirellulimonas</taxon>
    </lineage>
</organism>
<dbReference type="Gene3D" id="3.40.50.720">
    <property type="entry name" value="NAD(P)-binding Rossmann-like Domain"/>
    <property type="match status" value="1"/>
</dbReference>
<feature type="domain" description="Gfo/Idh/MocA-like oxidoreductase N-terminal" evidence="1">
    <location>
        <begin position="44"/>
        <end position="188"/>
    </location>
</feature>
<dbReference type="EC" id="1.1.1.18" evidence="3"/>
<dbReference type="Pfam" id="PF01408">
    <property type="entry name" value="GFO_IDH_MocA"/>
    <property type="match status" value="1"/>
</dbReference>
<accession>A0A518DGJ3</accession>
<evidence type="ECO:0000313" key="3">
    <source>
        <dbReference type="EMBL" id="QDU90596.1"/>
    </source>
</evidence>
<evidence type="ECO:0000259" key="2">
    <source>
        <dbReference type="Pfam" id="PF22725"/>
    </source>
</evidence>
<proteinExistence type="predicted"/>
<evidence type="ECO:0000313" key="4">
    <source>
        <dbReference type="Proteomes" id="UP000317429"/>
    </source>
</evidence>
<dbReference type="PANTHER" id="PTHR43818">
    <property type="entry name" value="BCDNA.GH03377"/>
    <property type="match status" value="1"/>
</dbReference>
<protein>
    <submittedName>
        <fullName evidence="3">Inositol 2-dehydrogenase</fullName>
        <ecNumber evidence="3">1.1.1.18</ecNumber>
    </submittedName>
</protein>
<dbReference type="InterPro" id="IPR036291">
    <property type="entry name" value="NAD(P)-bd_dom_sf"/>
</dbReference>
<dbReference type="SUPFAM" id="SSF51735">
    <property type="entry name" value="NAD(P)-binding Rossmann-fold domains"/>
    <property type="match status" value="1"/>
</dbReference>
<dbReference type="RefSeq" id="WP_145289407.1">
    <property type="nucleotide sequence ID" value="NZ_CP036291.1"/>
</dbReference>
<reference evidence="3 4" key="1">
    <citation type="submission" date="2019-02" db="EMBL/GenBank/DDBJ databases">
        <title>Deep-cultivation of Planctomycetes and their phenomic and genomic characterization uncovers novel biology.</title>
        <authorList>
            <person name="Wiegand S."/>
            <person name="Jogler M."/>
            <person name="Boedeker C."/>
            <person name="Pinto D."/>
            <person name="Vollmers J."/>
            <person name="Rivas-Marin E."/>
            <person name="Kohn T."/>
            <person name="Peeters S.H."/>
            <person name="Heuer A."/>
            <person name="Rast P."/>
            <person name="Oberbeckmann S."/>
            <person name="Bunk B."/>
            <person name="Jeske O."/>
            <person name="Meyerdierks A."/>
            <person name="Storesund J.E."/>
            <person name="Kallscheuer N."/>
            <person name="Luecker S."/>
            <person name="Lage O.M."/>
            <person name="Pohl T."/>
            <person name="Merkel B.J."/>
            <person name="Hornburger P."/>
            <person name="Mueller R.-W."/>
            <person name="Bruemmer F."/>
            <person name="Labrenz M."/>
            <person name="Spormann A.M."/>
            <person name="Op den Camp H."/>
            <person name="Overmann J."/>
            <person name="Amann R."/>
            <person name="Jetten M.S.M."/>
            <person name="Mascher T."/>
            <person name="Medema M.H."/>
            <person name="Devos D.P."/>
            <person name="Kaster A.-K."/>
            <person name="Ovreas L."/>
            <person name="Rohde M."/>
            <person name="Galperin M.Y."/>
            <person name="Jogler C."/>
        </authorList>
    </citation>
    <scope>NUCLEOTIDE SEQUENCE [LARGE SCALE GENOMIC DNA]</scope>
    <source>
        <strain evidence="3 4">Pla175</strain>
    </source>
</reference>
<dbReference type="PANTHER" id="PTHR43818:SF5">
    <property type="entry name" value="OXIDOREDUCTASE FAMILY PROTEIN"/>
    <property type="match status" value="1"/>
</dbReference>
<dbReference type="AlphaFoldDB" id="A0A518DGJ3"/>
<dbReference type="Gene3D" id="3.30.360.10">
    <property type="entry name" value="Dihydrodipicolinate Reductase, domain 2"/>
    <property type="match status" value="1"/>
</dbReference>
<dbReference type="InterPro" id="IPR006311">
    <property type="entry name" value="TAT_signal"/>
</dbReference>
<dbReference type="InterPro" id="IPR000683">
    <property type="entry name" value="Gfo/Idh/MocA-like_OxRdtase_N"/>
</dbReference>
<keyword evidence="4" id="KW-1185">Reference proteome</keyword>
<dbReference type="EMBL" id="CP036291">
    <property type="protein sequence ID" value="QDU90596.1"/>
    <property type="molecule type" value="Genomic_DNA"/>
</dbReference>
<dbReference type="GO" id="GO:0050112">
    <property type="term" value="F:inositol 2-dehydrogenase (NAD+) activity"/>
    <property type="evidence" value="ECO:0007669"/>
    <property type="project" value="UniProtKB-EC"/>
</dbReference>
<evidence type="ECO:0000259" key="1">
    <source>
        <dbReference type="Pfam" id="PF01408"/>
    </source>
</evidence>
<gene>
    <name evidence="3" type="primary">idhA_2</name>
    <name evidence="3" type="ORF">Pla175_40050</name>
</gene>